<evidence type="ECO:0000313" key="2">
    <source>
        <dbReference type="Proteomes" id="UP000199041"/>
    </source>
</evidence>
<dbReference type="AlphaFoldDB" id="A0A1H3WX32"/>
<keyword evidence="2" id="KW-1185">Reference proteome</keyword>
<evidence type="ECO:0000313" key="1">
    <source>
        <dbReference type="EMBL" id="SDZ91705.1"/>
    </source>
</evidence>
<dbReference type="RefSeq" id="WP_091394479.1">
    <property type="nucleotide sequence ID" value="NZ_FNQY01000004.1"/>
</dbReference>
<dbReference type="Proteomes" id="UP000199041">
    <property type="component" value="Unassembled WGS sequence"/>
</dbReference>
<reference evidence="1 2" key="1">
    <citation type="submission" date="2016-10" db="EMBL/GenBank/DDBJ databases">
        <authorList>
            <person name="de Groot N.N."/>
        </authorList>
    </citation>
    <scope>NUCLEOTIDE SEQUENCE [LARGE SCALE GENOMIC DNA]</scope>
    <source>
        <strain evidence="1 2">Vu-144</strain>
    </source>
</reference>
<dbReference type="STRING" id="551991.SAMN05192529_10462"/>
<accession>A0A1H3WX32</accession>
<dbReference type="OrthoDB" id="9857388at2"/>
<organism evidence="1 2">
    <name type="scientific">Arachidicoccus rhizosphaerae</name>
    <dbReference type="NCBI Taxonomy" id="551991"/>
    <lineage>
        <taxon>Bacteria</taxon>
        <taxon>Pseudomonadati</taxon>
        <taxon>Bacteroidota</taxon>
        <taxon>Chitinophagia</taxon>
        <taxon>Chitinophagales</taxon>
        <taxon>Chitinophagaceae</taxon>
        <taxon>Arachidicoccus</taxon>
    </lineage>
</organism>
<dbReference type="EMBL" id="FNQY01000004">
    <property type="protein sequence ID" value="SDZ91705.1"/>
    <property type="molecule type" value="Genomic_DNA"/>
</dbReference>
<gene>
    <name evidence="1" type="ORF">SAMN05192529_10462</name>
</gene>
<name>A0A1H3WX32_9BACT</name>
<evidence type="ECO:0008006" key="3">
    <source>
        <dbReference type="Google" id="ProtNLM"/>
    </source>
</evidence>
<protein>
    <recommendedName>
        <fullName evidence="3">Response regulatory domain-containing protein</fullName>
    </recommendedName>
</protein>
<sequence length="116" mass="13196">MKHSILIIVDSNESFRLAKSVDSPHRIDVVTGVENAIEQLYQLPYDAVLYEGFSSTMEERKLLKIISLEQTPPVCQKKQTALTWAESVDQLIRSIPPSVQIMDGTFENDIFRICLN</sequence>
<proteinExistence type="predicted"/>